<comment type="caution">
    <text evidence="2">The sequence shown here is derived from an EMBL/GenBank/DDBJ whole genome shotgun (WGS) entry which is preliminary data.</text>
</comment>
<reference evidence="2" key="2">
    <citation type="submission" date="2023-05" db="EMBL/GenBank/DDBJ databases">
        <authorList>
            <consortium name="Lawrence Berkeley National Laboratory"/>
            <person name="Steindorff A."/>
            <person name="Hensen N."/>
            <person name="Bonometti L."/>
            <person name="Westerberg I."/>
            <person name="Brannstrom I.O."/>
            <person name="Guillou S."/>
            <person name="Cros-Aarteil S."/>
            <person name="Calhoun S."/>
            <person name="Haridas S."/>
            <person name="Kuo A."/>
            <person name="Mondo S."/>
            <person name="Pangilinan J."/>
            <person name="Riley R."/>
            <person name="Labutti K."/>
            <person name="Andreopoulos B."/>
            <person name="Lipzen A."/>
            <person name="Chen C."/>
            <person name="Yanf M."/>
            <person name="Daum C."/>
            <person name="Ng V."/>
            <person name="Clum A."/>
            <person name="Ohm R."/>
            <person name="Martin F."/>
            <person name="Silar P."/>
            <person name="Natvig D."/>
            <person name="Lalanne C."/>
            <person name="Gautier V."/>
            <person name="Ament-Velasquez S.L."/>
            <person name="Kruys A."/>
            <person name="Hutchinson M.I."/>
            <person name="Powell A.J."/>
            <person name="Barry K."/>
            <person name="Miller A.N."/>
            <person name="Grigoriev I.V."/>
            <person name="Debuchy R."/>
            <person name="Gladieux P."/>
            <person name="Thoren M.H."/>
            <person name="Johannesson H."/>
        </authorList>
    </citation>
    <scope>NUCLEOTIDE SEQUENCE</scope>
    <source>
        <strain evidence="2">CBS 315.58</strain>
    </source>
</reference>
<dbReference type="Proteomes" id="UP001303160">
    <property type="component" value="Unassembled WGS sequence"/>
</dbReference>
<proteinExistence type="predicted"/>
<evidence type="ECO:0000259" key="1">
    <source>
        <dbReference type="Pfam" id="PF06985"/>
    </source>
</evidence>
<dbReference type="Pfam" id="PF26639">
    <property type="entry name" value="Het-6_barrel"/>
    <property type="match status" value="1"/>
</dbReference>
<dbReference type="InterPro" id="IPR010730">
    <property type="entry name" value="HET"/>
</dbReference>
<gene>
    <name evidence="2" type="ORF">QBC40DRAFT_337313</name>
</gene>
<dbReference type="AlphaFoldDB" id="A0AAN6XQZ4"/>
<name>A0AAN6XQZ4_9PEZI</name>
<sequence length="584" mass="66105">MSAGRREWASTKRLAPRKTSSGTLYQPIVDPYEIRVLEIKPGSNDDPIHCSLHHCSLEFKEIPREMIYISETSLLKTRHVATPQNKFGLLMNDLTKPIWYTALSYTWGLPVFDMVIKVDGHEKLVTKSLYGALQHLRQPGHSVVLWIEQICIDQDNKEEKAQQIPLMSTIYTRAINTMVWLGEGDADLAAAFDFVKDVPDLIQHSSAIRCPEDFERLCLPHPDSPTWKGVWDLVSRPWFQRLWIYQEVILSRDIILACGGPQKTKTRMSWDIFSGACLTIQEGGITQWLNLKHSMTRVPEHWLIHPSLRSARQTLCYDARDKIYGLLGLIEIKDNWIKINYHDHYTYPSLYHDVVVGLLKRNMAPLKVILNSIDHEPLGGRCPSWVPDWSKPLETTALGYESSTTNVYNVCGAANPQKHPRYPTGYQILGPNNNELHIEGKVFDTITALSEDFTGMQPCPESFAEIFSLLLDETTGKSPSLPGQTYSPRQLRPLGKGKLTMASLESRQPKRTFEEIRVAMRKALRGRRLVRTERGYMGLVPRCARVGDKVGIIKGCWTPFVLRGEGSVGGGGGFYRGGYEGRGS</sequence>
<evidence type="ECO:0000313" key="2">
    <source>
        <dbReference type="EMBL" id="KAK4203810.1"/>
    </source>
</evidence>
<accession>A0AAN6XQZ4</accession>
<dbReference type="InterPro" id="IPR052895">
    <property type="entry name" value="HetReg/Transcr_Mod"/>
</dbReference>
<dbReference type="EMBL" id="MU863886">
    <property type="protein sequence ID" value="KAK4203810.1"/>
    <property type="molecule type" value="Genomic_DNA"/>
</dbReference>
<evidence type="ECO:0000313" key="3">
    <source>
        <dbReference type="Proteomes" id="UP001303160"/>
    </source>
</evidence>
<feature type="domain" description="Heterokaryon incompatibility" evidence="1">
    <location>
        <begin position="100"/>
        <end position="247"/>
    </location>
</feature>
<reference evidence="2" key="1">
    <citation type="journal article" date="2023" name="Mol. Phylogenet. Evol.">
        <title>Genome-scale phylogeny and comparative genomics of the fungal order Sordariales.</title>
        <authorList>
            <person name="Hensen N."/>
            <person name="Bonometti L."/>
            <person name="Westerberg I."/>
            <person name="Brannstrom I.O."/>
            <person name="Guillou S."/>
            <person name="Cros-Aarteil S."/>
            <person name="Calhoun S."/>
            <person name="Haridas S."/>
            <person name="Kuo A."/>
            <person name="Mondo S."/>
            <person name="Pangilinan J."/>
            <person name="Riley R."/>
            <person name="LaButti K."/>
            <person name="Andreopoulos B."/>
            <person name="Lipzen A."/>
            <person name="Chen C."/>
            <person name="Yan M."/>
            <person name="Daum C."/>
            <person name="Ng V."/>
            <person name="Clum A."/>
            <person name="Steindorff A."/>
            <person name="Ohm R.A."/>
            <person name="Martin F."/>
            <person name="Silar P."/>
            <person name="Natvig D.O."/>
            <person name="Lalanne C."/>
            <person name="Gautier V."/>
            <person name="Ament-Velasquez S.L."/>
            <person name="Kruys A."/>
            <person name="Hutchinson M.I."/>
            <person name="Powell A.J."/>
            <person name="Barry K."/>
            <person name="Miller A.N."/>
            <person name="Grigoriev I.V."/>
            <person name="Debuchy R."/>
            <person name="Gladieux P."/>
            <person name="Hiltunen Thoren M."/>
            <person name="Johannesson H."/>
        </authorList>
    </citation>
    <scope>NUCLEOTIDE SEQUENCE</scope>
    <source>
        <strain evidence="2">CBS 315.58</strain>
    </source>
</reference>
<protein>
    <submittedName>
        <fullName evidence="2">HET-domain-containing protein</fullName>
    </submittedName>
</protein>
<dbReference type="Pfam" id="PF06985">
    <property type="entry name" value="HET"/>
    <property type="match status" value="1"/>
</dbReference>
<dbReference type="PANTHER" id="PTHR24148:SF64">
    <property type="entry name" value="HETEROKARYON INCOMPATIBILITY DOMAIN-CONTAINING PROTEIN"/>
    <property type="match status" value="1"/>
</dbReference>
<keyword evidence="3" id="KW-1185">Reference proteome</keyword>
<dbReference type="PANTHER" id="PTHR24148">
    <property type="entry name" value="ANKYRIN REPEAT DOMAIN-CONTAINING PROTEIN 39 HOMOLOG-RELATED"/>
    <property type="match status" value="1"/>
</dbReference>
<organism evidence="2 3">
    <name type="scientific">Triangularia verruculosa</name>
    <dbReference type="NCBI Taxonomy" id="2587418"/>
    <lineage>
        <taxon>Eukaryota</taxon>
        <taxon>Fungi</taxon>
        <taxon>Dikarya</taxon>
        <taxon>Ascomycota</taxon>
        <taxon>Pezizomycotina</taxon>
        <taxon>Sordariomycetes</taxon>
        <taxon>Sordariomycetidae</taxon>
        <taxon>Sordariales</taxon>
        <taxon>Podosporaceae</taxon>
        <taxon>Triangularia</taxon>
    </lineage>
</organism>